<evidence type="ECO:0000256" key="2">
    <source>
        <dbReference type="ARBA" id="ARBA00023157"/>
    </source>
</evidence>
<dbReference type="PROSITE" id="PS51257">
    <property type="entry name" value="PROKAR_LIPOPROTEIN"/>
    <property type="match status" value="1"/>
</dbReference>
<dbReference type="Pfam" id="PF00431">
    <property type="entry name" value="CUB"/>
    <property type="match status" value="1"/>
</dbReference>
<keyword evidence="2" id="KW-1015">Disulfide bond</keyword>
<evidence type="ECO:0000259" key="4">
    <source>
        <dbReference type="PROSITE" id="PS50835"/>
    </source>
</evidence>
<dbReference type="PROSITE" id="PS01180">
    <property type="entry name" value="CUB"/>
    <property type="match status" value="1"/>
</dbReference>
<proteinExistence type="predicted"/>
<keyword evidence="1" id="KW-0677">Repeat</keyword>
<sequence length="2315" mass="245538">MKQFYSPFRALTRPDRKWSKAFSLAVLLLSCFPLLSKAGSFNISNGFIITSCSDDFYDPGGPYSNYSDNQHKIMTIYPATPGAKVIVDFTDFSLEDSYDYLYVYNGASTSATMIGSYTGTSGPGTVTSTASDGSLTFEFYSDEYVNYPGWEATVSCSSLSACSGTITAGTAVSSVTTACSGVPVAIGLSGFTAATGITYQWDTSSTGTGGWGAYAGATSVPFILTPPAGKTYYYRCTATCTASGSSSTSTTVAVSVSGGSLPYLETFESTSTGAFPTCTDVTYSSYYYGFYVHSSSTIPSWYPSSLSNHTTGGSNFLFAGSNIGSVDYTPDYFFTPAFYLETGKTYQFSYWYITDGHGPYTIGAYAGNAQTKAAMSAVGPDMNTNTSSYAQYVTNFSVSSSGYYFMGLMNSQGTYWYGMAFDDIELKELPPCTGTPAYAGVATASPTLLCSSPGSTTLSITGTPPVSGLTFQWYESNSLSGPYTAISGATSNPYTRSGITSKKFFFCQVGCSAGGSAVNTDTVEVRTTPLDPPYIEDFETGTHGTNMPCASYTYGWDPYSYWYLYDGPHPYSWISLDNHTTGGSKWLFAGGGLGYYSGGEYWFSPAINFTAGKAYNLTYWYKTDGYDTYIFGAAMGNSQSSSAMTTPIGTDVSTSTTSYTMYSGSFVCGTTGAQYLGIKFKASNWYYGAAIDDIGLTQLPPCSAKPSAGSAKASPSMICAAGSSGTTLSLVGLSAASDLNYQWQESTTPGTWTNISGATTPSYTTGPVSVVTCYRCVVSCPLIGAPNSDTSAVTCVSIAPIVPPYIETFESATPGINQPCASYTSSWDGGTGTTSFTGWGIKGTPGTYYPSIDNHTTGGSKYLSAGYYLSSYWLGAYSANQQYWFSPGLALTADMSYKCSYWYVTSGYGYLPSTTFGLYYGTSQDPSSMNPICPDVTGETNTTYKQISGSFVAPTTGTYYLGVKVNNSYAYYGVAIDDIGVEQLPLCTAKPVAGSVTASPSLICSSGTATLSLVGATAASRLRYRWLISTSGTAAGPYVPVTTGTGGTSAVYTTDVLSATQYYRCAVSCPLAADTSYDTTAVYAMKVGALDPPYVETFESSTPGINVPCADATNFSDGFITTASGTVSTYGFTDLMNHTPGGSKWLRGSYYASLYGSKDFWFTPAIHLIAGSTYEFSYWYLPANYPYSGVTPQTGLYVGNAQTSSAMTTNLIPDFSPANGVYKQVTANYTPTTTGDYYFGIYLRGDYSYGIAIDDIGIIQLPPCSGKPSSGGVASVSPAMLCSPGSANLNLTSLPKVANLSYEWYTCDASGNLLASVTGTASTTPALTVSASTGTNYRCVVKCTLGTSADTTYSSVVKLDVGAVIPPYIETFESGTPGTNMPCASYTYSFGGYYAWNVQGTPVTYGTSPLDNHTPGGSKYLVAGYYLGYYSGTPEFWFTPAITFTAGKLYQLSYWYQTDGTTGANYSLATYMGSSQTKAAMTIPLGTPFTTSTTLYKQFKLQFTPASSGNFYIGFSKNQTGWGYGVAIDDIGLQEVPPCSAPVAAGTIVADPSHVCSAGGSTLLDVDGSSLATGLTYEWFSAPDASGPWTTTGGTSLPYTTDPLFTPTWFKMVIKCSATGATDTTDPFLVGVGGFDLPYSEDFESTPAGGVPLCSDATLWADYYNGWKIHGSTIDGDYKNHTPGGKKYLIGGYYMGSPTSPSEDNYWFTPGFNMRGGYKYELSFYYVNKISWSGTGSKMGVYYGKSQSVGGMTTNLIPYRSFSNTSYALYDTTFTLPTGGVYYFGFRKSGSNPSSDYSYYGTAIDDINLNYAPCDALPVGGEINSSKPSGTQYCIGTHLKLTDIGATVSLVPGIKYQWQRAAIGGSAGWSNIVGATDTVLSADTLVGYVYRLAVICNNTHDTAYSTIFEIPQYPPHPPVNISPSTSPIVYCLGDTVKFNATTYTGATYDWMLDSVVIPGWKFSDIGATEPGTYMVKVTSAASPCPAYSNQVELIANDPGYYVDITKPADSFICAGSSLTLTGTGSKPGLTYQWRKNNVSIPGATTSSYLVTTSGYYRITASDGSSSCPAASRNIYITVRDNPPAHISVPGGSLTACEGEGVRLNANIGGYTYQWNRGGSPVYGWTDSSVLINASGTYSVKVITPDGCSSTSTSVTVNILPAPTPVITRSGFVLTATGGTYVTYQWYRNDVAIPGATGTSFTATLKGLYKVCVTGTNNCTGCSTPMSLMDAELGIDQSTVANSEIRIFPNPTNAIVNIESPIKLNVEVKDAAGRSVMSVSDAKQVDLSKLSDGVYLFILRDKDQTVHQQRVTKVSR</sequence>
<evidence type="ECO:0000256" key="1">
    <source>
        <dbReference type="ARBA" id="ARBA00022737"/>
    </source>
</evidence>
<reference evidence="6" key="1">
    <citation type="journal article" date="2019" name="Int. J. Syst. Evol. Microbiol.">
        <title>The Global Catalogue of Microorganisms (GCM) 10K type strain sequencing project: providing services to taxonomists for standard genome sequencing and annotation.</title>
        <authorList>
            <consortium name="The Broad Institute Genomics Platform"/>
            <consortium name="The Broad Institute Genome Sequencing Center for Infectious Disease"/>
            <person name="Wu L."/>
            <person name="Ma J."/>
        </authorList>
    </citation>
    <scope>NUCLEOTIDE SEQUENCE [LARGE SCALE GENOMIC DNA]</scope>
    <source>
        <strain evidence="6">JCM 31921</strain>
    </source>
</reference>
<dbReference type="Gene3D" id="2.60.40.2700">
    <property type="match status" value="2"/>
</dbReference>
<evidence type="ECO:0000259" key="3">
    <source>
        <dbReference type="PROSITE" id="PS01180"/>
    </source>
</evidence>
<dbReference type="Gene3D" id="2.60.120.200">
    <property type="match status" value="2"/>
</dbReference>
<protein>
    <recommendedName>
        <fullName evidence="7">CUB domain-containing protein</fullName>
    </recommendedName>
</protein>
<dbReference type="InterPro" id="IPR013783">
    <property type="entry name" value="Ig-like_fold"/>
</dbReference>
<dbReference type="Gene3D" id="2.60.120.260">
    <property type="entry name" value="Galactose-binding domain-like"/>
    <property type="match status" value="3"/>
</dbReference>
<dbReference type="NCBIfam" id="TIGR04183">
    <property type="entry name" value="Por_Secre_tail"/>
    <property type="match status" value="1"/>
</dbReference>
<evidence type="ECO:0000313" key="5">
    <source>
        <dbReference type="EMBL" id="GAA4450806.1"/>
    </source>
</evidence>
<dbReference type="Pfam" id="PF18962">
    <property type="entry name" value="Por_Secre_tail"/>
    <property type="match status" value="1"/>
</dbReference>
<feature type="domain" description="Ig-like" evidence="4">
    <location>
        <begin position="1985"/>
        <end position="2077"/>
    </location>
</feature>
<accession>A0ABP8MHK9</accession>
<dbReference type="Gene3D" id="2.60.40.10">
    <property type="entry name" value="Immunoglobulins"/>
    <property type="match status" value="3"/>
</dbReference>
<dbReference type="Proteomes" id="UP001501410">
    <property type="component" value="Unassembled WGS sequence"/>
</dbReference>
<feature type="domain" description="CUB" evidence="3">
    <location>
        <begin position="44"/>
        <end position="157"/>
    </location>
</feature>
<dbReference type="InterPro" id="IPR035914">
    <property type="entry name" value="Sperma_CUB_dom_sf"/>
</dbReference>
<dbReference type="SMART" id="SM00042">
    <property type="entry name" value="CUB"/>
    <property type="match status" value="1"/>
</dbReference>
<evidence type="ECO:0008006" key="7">
    <source>
        <dbReference type="Google" id="ProtNLM"/>
    </source>
</evidence>
<dbReference type="PANTHER" id="PTHR24251">
    <property type="entry name" value="OVOCHYMASE-RELATED"/>
    <property type="match status" value="1"/>
</dbReference>
<dbReference type="InterPro" id="IPR036179">
    <property type="entry name" value="Ig-like_dom_sf"/>
</dbReference>
<comment type="caution">
    <text evidence="5">The sequence shown here is derived from an EMBL/GenBank/DDBJ whole genome shotgun (WGS) entry which is preliminary data.</text>
</comment>
<evidence type="ECO:0000313" key="6">
    <source>
        <dbReference type="Proteomes" id="UP001501410"/>
    </source>
</evidence>
<name>A0ABP8MHK9_9BACT</name>
<dbReference type="EMBL" id="BAABEZ010000004">
    <property type="protein sequence ID" value="GAA4450806.1"/>
    <property type="molecule type" value="Genomic_DNA"/>
</dbReference>
<dbReference type="InterPro" id="IPR007110">
    <property type="entry name" value="Ig-like_dom"/>
</dbReference>
<dbReference type="InterPro" id="IPR000859">
    <property type="entry name" value="CUB_dom"/>
</dbReference>
<organism evidence="5 6">
    <name type="scientific">Rurimicrobium arvi</name>
    <dbReference type="NCBI Taxonomy" id="2049916"/>
    <lineage>
        <taxon>Bacteria</taxon>
        <taxon>Pseudomonadati</taxon>
        <taxon>Bacteroidota</taxon>
        <taxon>Chitinophagia</taxon>
        <taxon>Chitinophagales</taxon>
        <taxon>Chitinophagaceae</taxon>
        <taxon>Rurimicrobium</taxon>
    </lineage>
</organism>
<dbReference type="PROSITE" id="PS50835">
    <property type="entry name" value="IG_LIKE"/>
    <property type="match status" value="1"/>
</dbReference>
<dbReference type="Gene3D" id="2.60.120.290">
    <property type="entry name" value="Spermadhesin, CUB domain"/>
    <property type="match status" value="1"/>
</dbReference>
<dbReference type="SUPFAM" id="SSF48726">
    <property type="entry name" value="Immunoglobulin"/>
    <property type="match status" value="2"/>
</dbReference>
<dbReference type="RefSeq" id="WP_344822798.1">
    <property type="nucleotide sequence ID" value="NZ_BAABEZ010000004.1"/>
</dbReference>
<dbReference type="InterPro" id="IPR026444">
    <property type="entry name" value="Secre_tail"/>
</dbReference>
<dbReference type="CDD" id="cd00041">
    <property type="entry name" value="CUB"/>
    <property type="match status" value="1"/>
</dbReference>
<dbReference type="SUPFAM" id="SSF49854">
    <property type="entry name" value="Spermadhesin, CUB domain"/>
    <property type="match status" value="1"/>
</dbReference>
<keyword evidence="6" id="KW-1185">Reference proteome</keyword>
<gene>
    <name evidence="5" type="ORF">GCM10023092_07350</name>
</gene>